<evidence type="ECO:0000313" key="1">
    <source>
        <dbReference type="EMBL" id="CAK07394.1"/>
    </source>
</evidence>
<evidence type="ECO:0000313" key="2">
    <source>
        <dbReference type="Proteomes" id="UP000006575"/>
    </source>
</evidence>
<name>Q1MI16_RHIJ3</name>
<organism evidence="1 2">
    <name type="scientific">Rhizobium johnstonii (strain DSM 114642 / LMG 32736 / 3841)</name>
    <name type="common">Rhizobium leguminosarum bv. viciae</name>
    <dbReference type="NCBI Taxonomy" id="216596"/>
    <lineage>
        <taxon>Bacteria</taxon>
        <taxon>Pseudomonadati</taxon>
        <taxon>Pseudomonadota</taxon>
        <taxon>Alphaproteobacteria</taxon>
        <taxon>Hyphomicrobiales</taxon>
        <taxon>Rhizobiaceae</taxon>
        <taxon>Rhizobium/Agrobacterium group</taxon>
        <taxon>Rhizobium</taxon>
        <taxon>Rhizobium johnstonii</taxon>
    </lineage>
</organism>
<reference evidence="1 2" key="1">
    <citation type="journal article" date="2006" name="Genome Biol.">
        <title>The genome of Rhizobium leguminosarum has recognizable core and accessory components.</title>
        <authorList>
            <person name="Young J.W."/>
            <person name="Crossman L.C."/>
            <person name="Johnston A.W.B."/>
            <person name="Thomson N.R."/>
            <person name="Ghazoui Z.F."/>
            <person name="Hull K.H."/>
            <person name="Wexler M."/>
            <person name="Curson A.R.J."/>
            <person name="Todd J.D."/>
            <person name="Poole P.S."/>
            <person name="Mauchline T.H."/>
            <person name="East A.K."/>
            <person name="Quail M.A."/>
            <person name="Churcher C."/>
            <person name="Arrowsmith C."/>
            <person name="Cherevach A."/>
            <person name="Chillingworth T."/>
            <person name="Clarke K."/>
            <person name="Cronin A."/>
            <person name="Davis P."/>
            <person name="Fraser A."/>
            <person name="Hance Z."/>
            <person name="Hauser H."/>
            <person name="Jagels K."/>
            <person name="Moule S."/>
            <person name="Mungall K."/>
            <person name="Norbertczak H."/>
            <person name="Rabbinowitsch E."/>
            <person name="Sanders M."/>
            <person name="Simmonds M."/>
            <person name="Whitehead S."/>
            <person name="Parkhill J."/>
        </authorList>
    </citation>
    <scope>NUCLEOTIDE SEQUENCE [LARGE SCALE GENOMIC DNA]</scope>
    <source>
        <strain evidence="2">DSM 114642 / LMG 32736 / 3841</strain>
    </source>
</reference>
<dbReference type="EMBL" id="AM236080">
    <property type="protein sequence ID" value="CAK07394.1"/>
    <property type="molecule type" value="Genomic_DNA"/>
</dbReference>
<proteinExistence type="predicted"/>
<sequence length="238" mass="26404">MRTGTPPQRGEFDREIPFKGTLGDEVEEEEFVKTIASCRVVILDRSTNTYHRLESNLEAGLVKILLARHDTLAIKGQDGPYSVIVEGKTILHIVDVRRTAVGGAITYFVVKAEGSTARATAGLVKLLNNQLPKNSGDRFVLVTNRDITKGRVNAAENILHTREVRNNSETSRVHDALLEHGGRAKVWHLAQLLPDLPMANIWTAVWDLIDRQLAIFDHPTPENVIMSEGSWIGAISKD</sequence>
<keyword evidence="2" id="KW-1185">Reference proteome</keyword>
<dbReference type="EnsemblBacteria" id="CAK07394">
    <property type="protein sequence ID" value="CAK07394"/>
    <property type="gene ID" value="RL1900"/>
</dbReference>
<accession>Q1MI16</accession>
<dbReference type="HOGENOM" id="CLU_1165100_0_0_5"/>
<dbReference type="GeneID" id="303206922"/>
<protein>
    <submittedName>
        <fullName evidence="1">Uncharacterized protein</fullName>
    </submittedName>
</protein>
<dbReference type="KEGG" id="rle:RL1900"/>
<dbReference type="AlphaFoldDB" id="Q1MI16"/>
<gene>
    <name evidence="1" type="ordered locus">RL1900</name>
</gene>
<dbReference type="Proteomes" id="UP000006575">
    <property type="component" value="Chromosome"/>
</dbReference>
<dbReference type="eggNOG" id="ENOG50313SC">
    <property type="taxonomic scope" value="Bacteria"/>
</dbReference>
<dbReference type="RefSeq" id="WP_011651522.1">
    <property type="nucleotide sequence ID" value="NC_008380.1"/>
</dbReference>